<proteinExistence type="predicted"/>
<protein>
    <recommendedName>
        <fullName evidence="4">Lipoprotein</fullName>
    </recommendedName>
</protein>
<evidence type="ECO:0000256" key="1">
    <source>
        <dbReference type="SAM" id="SignalP"/>
    </source>
</evidence>
<organism evidence="2 3">
    <name type="scientific">Corallococcus macrosporus</name>
    <dbReference type="NCBI Taxonomy" id="35"/>
    <lineage>
        <taxon>Bacteria</taxon>
        <taxon>Pseudomonadati</taxon>
        <taxon>Myxococcota</taxon>
        <taxon>Myxococcia</taxon>
        <taxon>Myxococcales</taxon>
        <taxon>Cystobacterineae</taxon>
        <taxon>Myxococcaceae</taxon>
        <taxon>Corallococcus</taxon>
    </lineage>
</organism>
<evidence type="ECO:0008006" key="4">
    <source>
        <dbReference type="Google" id="ProtNLM"/>
    </source>
</evidence>
<dbReference type="PROSITE" id="PS51257">
    <property type="entry name" value="PROKAR_LIPOPROTEIN"/>
    <property type="match status" value="1"/>
</dbReference>
<dbReference type="EMBL" id="JAFIMU010000007">
    <property type="protein sequence ID" value="MBN8228747.1"/>
    <property type="molecule type" value="Genomic_DNA"/>
</dbReference>
<dbReference type="RefSeq" id="WP_207051542.1">
    <property type="nucleotide sequence ID" value="NZ_JAFIMU010000007.1"/>
</dbReference>
<reference evidence="2 3" key="1">
    <citation type="submission" date="2021-02" db="EMBL/GenBank/DDBJ databases">
        <title>De Novo genome assembly of isolated myxobacteria.</title>
        <authorList>
            <person name="Stevens D.C."/>
        </authorList>
    </citation>
    <scope>NUCLEOTIDE SEQUENCE [LARGE SCALE GENOMIC DNA]</scope>
    <source>
        <strain evidence="2 3">ATCC 29039</strain>
    </source>
</reference>
<comment type="caution">
    <text evidence="2">The sequence shown here is derived from an EMBL/GenBank/DDBJ whole genome shotgun (WGS) entry which is preliminary data.</text>
</comment>
<feature type="chain" id="PRO_5046777816" description="Lipoprotein" evidence="1">
    <location>
        <begin position="27"/>
        <end position="158"/>
    </location>
</feature>
<feature type="signal peptide" evidence="1">
    <location>
        <begin position="1"/>
        <end position="26"/>
    </location>
</feature>
<name>A0ABS3DCU4_9BACT</name>
<accession>A0ABS3DCU4</accession>
<keyword evidence="1" id="KW-0732">Signal</keyword>
<sequence>MRTKQMMSLAAVVFTLTGCFFPNSNGASGSGSSANQARFVQMFNCTHVNDAFGPPSGRAFNVFTRVDNGAWVARGGLNPQPGEWTDCHDAAHEASSLTLDLADPPGKWEVLAILLPRSDEPSCDSSAPDVPNACRSFSNFFQTNVAADKHQLNLTDGL</sequence>
<evidence type="ECO:0000313" key="3">
    <source>
        <dbReference type="Proteomes" id="UP000664052"/>
    </source>
</evidence>
<evidence type="ECO:0000313" key="2">
    <source>
        <dbReference type="EMBL" id="MBN8228747.1"/>
    </source>
</evidence>
<dbReference type="Proteomes" id="UP000664052">
    <property type="component" value="Unassembled WGS sequence"/>
</dbReference>
<keyword evidence="3" id="KW-1185">Reference proteome</keyword>
<gene>
    <name evidence="2" type="ORF">JYK02_14660</name>
</gene>